<dbReference type="PRINTS" id="PR00682">
    <property type="entry name" value="IPNSYNTHASE"/>
</dbReference>
<dbReference type="PANTHER" id="PTHR47990">
    <property type="entry name" value="2-OXOGLUTARATE (2OG) AND FE(II)-DEPENDENT OXYGENASE SUPERFAMILY PROTEIN-RELATED"/>
    <property type="match status" value="1"/>
</dbReference>
<protein>
    <recommendedName>
        <fullName evidence="1">Isopenicillin N synthase-like Fe(2+) 2OG dioxygenase domain-containing protein</fullName>
    </recommendedName>
</protein>
<evidence type="ECO:0000259" key="1">
    <source>
        <dbReference type="Pfam" id="PF03171"/>
    </source>
</evidence>
<dbReference type="HOGENOM" id="CLU_010119_10_0_1"/>
<proteinExistence type="predicted"/>
<reference evidence="2 3" key="1">
    <citation type="submission" date="2014-06" db="EMBL/GenBank/DDBJ databases">
        <title>Evolutionary Origins and Diversification of the Mycorrhizal Mutualists.</title>
        <authorList>
            <consortium name="DOE Joint Genome Institute"/>
            <consortium name="Mycorrhizal Genomics Consortium"/>
            <person name="Kohler A."/>
            <person name="Kuo A."/>
            <person name="Nagy L.G."/>
            <person name="Floudas D."/>
            <person name="Copeland A."/>
            <person name="Barry K.W."/>
            <person name="Cichocki N."/>
            <person name="Veneault-Fourrey C."/>
            <person name="LaButti K."/>
            <person name="Lindquist E.A."/>
            <person name="Lipzen A."/>
            <person name="Lundell T."/>
            <person name="Morin E."/>
            <person name="Murat C."/>
            <person name="Riley R."/>
            <person name="Ohm R."/>
            <person name="Sun H."/>
            <person name="Tunlid A."/>
            <person name="Henrissat B."/>
            <person name="Grigoriev I.V."/>
            <person name="Hibbett D.S."/>
            <person name="Martin F."/>
        </authorList>
    </citation>
    <scope>NUCLEOTIDE SEQUENCE [LARGE SCALE GENOMIC DNA]</scope>
    <source>
        <strain evidence="2 3">SS14</strain>
    </source>
</reference>
<gene>
    <name evidence="2" type="ORF">M422DRAFT_66834</name>
</gene>
<dbReference type="EMBL" id="KN837108">
    <property type="protein sequence ID" value="KIJ46309.1"/>
    <property type="molecule type" value="Genomic_DNA"/>
</dbReference>
<organism evidence="2 3">
    <name type="scientific">Sphaerobolus stellatus (strain SS14)</name>
    <dbReference type="NCBI Taxonomy" id="990650"/>
    <lineage>
        <taxon>Eukaryota</taxon>
        <taxon>Fungi</taxon>
        <taxon>Dikarya</taxon>
        <taxon>Basidiomycota</taxon>
        <taxon>Agaricomycotina</taxon>
        <taxon>Agaricomycetes</taxon>
        <taxon>Phallomycetidae</taxon>
        <taxon>Geastrales</taxon>
        <taxon>Sphaerobolaceae</taxon>
        <taxon>Sphaerobolus</taxon>
    </lineage>
</organism>
<sequence length="406" mass="46402">MSGSAQCCHPASGTTLEVWNTPPETEVLVEGQYVSLQVIDISSFDVDAFDDVCQPQDFATAGSHDSALIQKAFHAFRTIGFLAIKGHGMDNEQLQHQLNLGKTLIDGASEPEKRELQANIEEGSWAGYKLKGYYNRPDGCYDNLQHCDFYPFTALESRLPMVAKPYINDIQRFIEHNHYVVLRKVLAIISLGLGLEKDTLWYLHHRKDVDDNSPLEKTLRDWKHSKDHLRYAIYDPPSEEDRVKRNGLWLPGHTDIGSVTFLYSQPVAGLQVRISDGEWRYLRHYPQHIIIGLGDSMEFITGGVLKAFPHRVKEPPEDQRHLRRLGIFYFVPFLSDVIMTPLDHPSLKSLGAKDPFQEYYALGGKPLTSEEYLVAKSKLVGTKRVKRERREPLNVLEDIHFRYNPS</sequence>
<dbReference type="Gene3D" id="2.60.120.330">
    <property type="entry name" value="B-lactam Antibiotic, Isopenicillin N Synthase, Chain"/>
    <property type="match status" value="1"/>
</dbReference>
<keyword evidence="3" id="KW-1185">Reference proteome</keyword>
<dbReference type="InterPro" id="IPR044861">
    <property type="entry name" value="IPNS-like_FE2OG_OXY"/>
</dbReference>
<dbReference type="Pfam" id="PF03171">
    <property type="entry name" value="2OG-FeII_Oxy"/>
    <property type="match status" value="1"/>
</dbReference>
<dbReference type="Proteomes" id="UP000054279">
    <property type="component" value="Unassembled WGS sequence"/>
</dbReference>
<dbReference type="InterPro" id="IPR027443">
    <property type="entry name" value="IPNS-like_sf"/>
</dbReference>
<evidence type="ECO:0000313" key="3">
    <source>
        <dbReference type="Proteomes" id="UP000054279"/>
    </source>
</evidence>
<feature type="domain" description="Isopenicillin N synthase-like Fe(2+) 2OG dioxygenase" evidence="1">
    <location>
        <begin position="230"/>
        <end position="330"/>
    </location>
</feature>
<dbReference type="OrthoDB" id="406156at2759"/>
<accession>A0A0C9VH00</accession>
<dbReference type="InterPro" id="IPR050231">
    <property type="entry name" value="Iron_ascorbate_oxido_reductase"/>
</dbReference>
<dbReference type="SUPFAM" id="SSF51197">
    <property type="entry name" value="Clavaminate synthase-like"/>
    <property type="match status" value="1"/>
</dbReference>
<dbReference type="AlphaFoldDB" id="A0A0C9VH00"/>
<evidence type="ECO:0000313" key="2">
    <source>
        <dbReference type="EMBL" id="KIJ46309.1"/>
    </source>
</evidence>
<name>A0A0C9VH00_SPHS4</name>